<evidence type="ECO:0000313" key="7">
    <source>
        <dbReference type="Proteomes" id="UP000004793"/>
    </source>
</evidence>
<dbReference type="RefSeq" id="WP_014452822.1">
    <property type="nucleotide sequence ID" value="NC_017096.1"/>
</dbReference>
<dbReference type="AlphaFoldDB" id="A0A7U6GDI4"/>
<keyword evidence="2" id="KW-0645">Protease</keyword>
<dbReference type="GO" id="GO:0008234">
    <property type="term" value="F:cysteine-type peptidase activity"/>
    <property type="evidence" value="ECO:0007669"/>
    <property type="project" value="UniProtKB-KW"/>
</dbReference>
<feature type="domain" description="NlpC/P60" evidence="5">
    <location>
        <begin position="139"/>
        <end position="263"/>
    </location>
</feature>
<sequence>MEKYYVVNVPFSNMYKDVDDMEVVSQVLMGERIVVLDFFKDFVRIKAEDGYTGFVKKDIFVDFEILGMPAVVIIEKVAFGYEKPSVKSRVIYSLPIGSVLYDKGIIEGDYRIVENFSGTKFYIHKNTITTKKFPFEYEKKNCKEILKTALMFLNVPYFWGGKTPFGFDCSGFIQTVFKLNGYKLPRDAYMQAESNVLQTFQLSSIELSPCDLLFFGKNKIDHVGLYMGNKKFIHATTFNVPKVQITNFDEYWIEKLNSVGRIKW</sequence>
<dbReference type="Gene3D" id="2.30.30.40">
    <property type="entry name" value="SH3 Domains"/>
    <property type="match status" value="1"/>
</dbReference>
<reference evidence="6 7" key="1">
    <citation type="submission" date="2011-01" db="EMBL/GenBank/DDBJ databases">
        <title>Whole genome sequence of Caldisericum exile AZM16c01.</title>
        <authorList>
            <person name="Narita-Yamada S."/>
            <person name="Kawakoshi A."/>
            <person name="Nakamura S."/>
            <person name="Sasagawa M."/>
            <person name="Fukada J."/>
            <person name="Sekine M."/>
            <person name="Kato Y."/>
            <person name="Fukai R."/>
            <person name="Sasaki K."/>
            <person name="Hanamaki A."/>
            <person name="Narita H."/>
            <person name="Konno Y."/>
            <person name="Mori K."/>
            <person name="Yamazaki S."/>
            <person name="Suzuki K."/>
            <person name="Fujita N."/>
        </authorList>
    </citation>
    <scope>NUCLEOTIDE SEQUENCE [LARGE SCALE GENOMIC DNA]</scope>
    <source>
        <strain evidence="7">DSM 21853 / NBRC 104410 / AZM16c01</strain>
    </source>
</reference>
<keyword evidence="3" id="KW-0378">Hydrolase</keyword>
<dbReference type="PANTHER" id="PTHR47053">
    <property type="entry name" value="MUREIN DD-ENDOPEPTIDASE MEPH-RELATED"/>
    <property type="match status" value="1"/>
</dbReference>
<evidence type="ECO:0000256" key="3">
    <source>
        <dbReference type="ARBA" id="ARBA00022801"/>
    </source>
</evidence>
<dbReference type="InterPro" id="IPR038765">
    <property type="entry name" value="Papain-like_cys_pep_sf"/>
</dbReference>
<evidence type="ECO:0000256" key="1">
    <source>
        <dbReference type="ARBA" id="ARBA00007074"/>
    </source>
</evidence>
<accession>A0A7U6GDI4</accession>
<dbReference type="SUPFAM" id="SSF54001">
    <property type="entry name" value="Cysteine proteinases"/>
    <property type="match status" value="1"/>
</dbReference>
<evidence type="ECO:0000256" key="4">
    <source>
        <dbReference type="ARBA" id="ARBA00022807"/>
    </source>
</evidence>
<keyword evidence="4" id="KW-0788">Thiol protease</keyword>
<dbReference type="Gene3D" id="3.90.1720.10">
    <property type="entry name" value="endopeptidase domain like (from Nostoc punctiforme)"/>
    <property type="match status" value="1"/>
</dbReference>
<dbReference type="InterPro" id="IPR000064">
    <property type="entry name" value="NLP_P60_dom"/>
</dbReference>
<evidence type="ECO:0000256" key="2">
    <source>
        <dbReference type="ARBA" id="ARBA00022670"/>
    </source>
</evidence>
<gene>
    <name evidence="6" type="ordered locus">CSE_02890</name>
</gene>
<evidence type="ECO:0000313" key="6">
    <source>
        <dbReference type="EMBL" id="BAL80415.1"/>
    </source>
</evidence>
<keyword evidence="7" id="KW-1185">Reference proteome</keyword>
<proteinExistence type="inferred from homology"/>
<evidence type="ECO:0000259" key="5">
    <source>
        <dbReference type="PROSITE" id="PS51935"/>
    </source>
</evidence>
<dbReference type="GO" id="GO:0006508">
    <property type="term" value="P:proteolysis"/>
    <property type="evidence" value="ECO:0007669"/>
    <property type="project" value="UniProtKB-KW"/>
</dbReference>
<dbReference type="EMBL" id="AP012051">
    <property type="protein sequence ID" value="BAL80415.1"/>
    <property type="molecule type" value="Genomic_DNA"/>
</dbReference>
<dbReference type="OrthoDB" id="9813368at2"/>
<dbReference type="PROSITE" id="PS51935">
    <property type="entry name" value="NLPC_P60"/>
    <property type="match status" value="1"/>
</dbReference>
<name>A0A7U6GDI4_CALEA</name>
<dbReference type="KEGG" id="cex:CSE_02890"/>
<dbReference type="Proteomes" id="UP000004793">
    <property type="component" value="Chromosome"/>
</dbReference>
<dbReference type="PANTHER" id="PTHR47053:SF1">
    <property type="entry name" value="MUREIN DD-ENDOPEPTIDASE MEPH-RELATED"/>
    <property type="match status" value="1"/>
</dbReference>
<dbReference type="Pfam" id="PF00877">
    <property type="entry name" value="NLPC_P60"/>
    <property type="match status" value="1"/>
</dbReference>
<organism evidence="6 7">
    <name type="scientific">Caldisericum exile (strain DSM 21853 / NBRC 104410 / AZM16c01)</name>
    <dbReference type="NCBI Taxonomy" id="511051"/>
    <lineage>
        <taxon>Bacteria</taxon>
        <taxon>Pseudomonadati</taxon>
        <taxon>Caldisericota/Cryosericota group</taxon>
        <taxon>Caldisericota</taxon>
        <taxon>Caldisericia</taxon>
        <taxon>Caldisericales</taxon>
        <taxon>Caldisericaceae</taxon>
        <taxon>Caldisericum</taxon>
    </lineage>
</organism>
<comment type="similarity">
    <text evidence="1">Belongs to the peptidase C40 family.</text>
</comment>
<protein>
    <submittedName>
        <fullName evidence="6">Peptidase C40 family protein</fullName>
    </submittedName>
</protein>
<dbReference type="InterPro" id="IPR051202">
    <property type="entry name" value="Peptidase_C40"/>
</dbReference>